<dbReference type="InterPro" id="IPR036520">
    <property type="entry name" value="UPF0759_sf"/>
</dbReference>
<protein>
    <recommendedName>
        <fullName evidence="3">DUF72 domain-containing protein</fullName>
    </recommendedName>
</protein>
<organism evidence="1 2">
    <name type="scientific">Tumebacillus avium</name>
    <dbReference type="NCBI Taxonomy" id="1903704"/>
    <lineage>
        <taxon>Bacteria</taxon>
        <taxon>Bacillati</taxon>
        <taxon>Bacillota</taxon>
        <taxon>Bacilli</taxon>
        <taxon>Bacillales</taxon>
        <taxon>Alicyclobacillaceae</taxon>
        <taxon>Tumebacillus</taxon>
    </lineage>
</organism>
<sequence>MNAVATVLCGTCAWGDHEDFYPKRVKPNERLEYYARYFPLVEVDSSFYAIPNPKYVERWAATTGPGFTFNMKAFKGMTGHERSLDPRQRAELFPHFRHAIQPMVESGKLGALLFQLPPWFVLNRENVDYLRVCREFFHDVTLAVEFRHRSWFQGEMRAKTLQFLRGEEIVNTIVDEPQVGDASIPAVAEVTEKSLALLRFHGRNEDTWYIKDAKHAGERFRYHYQKDELSAWVPKIQELSGQVQRVHVLMNNNFSNYAVQNAFDMMELLGQPVERAPLVTDQLDLFSFE</sequence>
<evidence type="ECO:0000313" key="2">
    <source>
        <dbReference type="Proteomes" id="UP000195437"/>
    </source>
</evidence>
<dbReference type="AlphaFoldDB" id="A0A1Y0IVB6"/>
<dbReference type="KEGG" id="tum:CBW65_22335"/>
<dbReference type="PANTHER" id="PTHR30348">
    <property type="entry name" value="UNCHARACTERIZED PROTEIN YECE"/>
    <property type="match status" value="1"/>
</dbReference>
<dbReference type="Proteomes" id="UP000195437">
    <property type="component" value="Chromosome"/>
</dbReference>
<dbReference type="PANTHER" id="PTHR30348:SF13">
    <property type="entry name" value="UPF0759 PROTEIN YUNF"/>
    <property type="match status" value="1"/>
</dbReference>
<name>A0A1Y0IVB6_9BACL</name>
<dbReference type="EMBL" id="CP021434">
    <property type="protein sequence ID" value="ARU63425.1"/>
    <property type="molecule type" value="Genomic_DNA"/>
</dbReference>
<evidence type="ECO:0000313" key="1">
    <source>
        <dbReference type="EMBL" id="ARU63425.1"/>
    </source>
</evidence>
<dbReference type="Pfam" id="PF01904">
    <property type="entry name" value="DUF72"/>
    <property type="match status" value="1"/>
</dbReference>
<dbReference type="SUPFAM" id="SSF117396">
    <property type="entry name" value="TM1631-like"/>
    <property type="match status" value="1"/>
</dbReference>
<dbReference type="Gene3D" id="3.20.20.410">
    <property type="entry name" value="Protein of unknown function UPF0759"/>
    <property type="match status" value="1"/>
</dbReference>
<dbReference type="InterPro" id="IPR002763">
    <property type="entry name" value="DUF72"/>
</dbReference>
<proteinExistence type="predicted"/>
<reference evidence="2" key="1">
    <citation type="submission" date="2017-05" db="EMBL/GenBank/DDBJ databases">
        <authorList>
            <person name="Sung H."/>
        </authorList>
    </citation>
    <scope>NUCLEOTIDE SEQUENCE [LARGE SCALE GENOMIC DNA]</scope>
    <source>
        <strain evidence="2">AR23208</strain>
    </source>
</reference>
<accession>A0A1Y0IVB6</accession>
<evidence type="ECO:0008006" key="3">
    <source>
        <dbReference type="Google" id="ProtNLM"/>
    </source>
</evidence>
<gene>
    <name evidence="1" type="ORF">CBW65_22335</name>
</gene>
<keyword evidence="2" id="KW-1185">Reference proteome</keyword>